<dbReference type="KEGG" id="cku:UL82_00290"/>
<evidence type="ECO:0000256" key="1">
    <source>
        <dbReference type="ARBA" id="ARBA00007274"/>
    </source>
</evidence>
<dbReference type="PANTHER" id="PTHR23416">
    <property type="entry name" value="SIALIC ACID SYNTHASE-RELATED"/>
    <property type="match status" value="1"/>
</dbReference>
<comment type="similarity">
    <text evidence="1">Belongs to the transferase hexapeptide repeat family.</text>
</comment>
<proteinExistence type="inferred from homology"/>
<dbReference type="SMART" id="SM01266">
    <property type="entry name" value="Mac"/>
    <property type="match status" value="1"/>
</dbReference>
<dbReference type="SUPFAM" id="SSF51161">
    <property type="entry name" value="Trimeric LpxA-like enzymes"/>
    <property type="match status" value="1"/>
</dbReference>
<dbReference type="GO" id="GO:0005829">
    <property type="term" value="C:cytosol"/>
    <property type="evidence" value="ECO:0007669"/>
    <property type="project" value="TreeGrafter"/>
</dbReference>
<dbReference type="Gene3D" id="2.160.10.10">
    <property type="entry name" value="Hexapeptide repeat proteins"/>
    <property type="match status" value="1"/>
</dbReference>
<keyword evidence="2 6" id="KW-0808">Transferase</keyword>
<dbReference type="STRING" id="35755.UL82_00290"/>
<dbReference type="InterPro" id="IPR001451">
    <property type="entry name" value="Hexapep"/>
</dbReference>
<dbReference type="HOGENOM" id="CLU_051638_3_4_11"/>
<dbReference type="EMBL" id="LR134377">
    <property type="protein sequence ID" value="VEH05484.1"/>
    <property type="molecule type" value="Genomic_DNA"/>
</dbReference>
<keyword evidence="8" id="KW-1185">Reference proteome</keyword>
<gene>
    <name evidence="6" type="primary">maa</name>
    <name evidence="7" type="ORF">NCTC949_00634</name>
    <name evidence="6" type="ORF">UL82_00290</name>
</gene>
<evidence type="ECO:0000313" key="6">
    <source>
        <dbReference type="EMBL" id="AKE40301.1"/>
    </source>
</evidence>
<protein>
    <submittedName>
        <fullName evidence="6">Acetyltransferase (Isoleucine patch superfamily)</fullName>
    </submittedName>
    <submittedName>
        <fullName evidence="7">Maltose O-acetyltransferase</fullName>
        <ecNumber evidence="7">2.3.1.-</ecNumber>
        <ecNumber evidence="6 7">2.3.1.79</ecNumber>
    </submittedName>
</protein>
<accession>A0A0F6TCF8</accession>
<reference evidence="6 8" key="1">
    <citation type="journal article" date="2015" name="Genome Announc.">
        <title>Complete Genome Sequence of Corynebacterium kutscheri DSM 20755, a Corynebacterial Type Strain with Remarkably Low G+C Content of Chromosomal DNA.</title>
        <authorList>
            <person name="Ruckert C."/>
            <person name="Albersmeier A."/>
            <person name="Winkler A."/>
            <person name="Tauch A."/>
        </authorList>
    </citation>
    <scope>NUCLEOTIDE SEQUENCE [LARGE SCALE GENOMIC DNA]</scope>
    <source>
        <strain evidence="6 8">DSM 20755</strain>
    </source>
</reference>
<dbReference type="CDD" id="cd03357">
    <property type="entry name" value="LbH_MAT_GAT"/>
    <property type="match status" value="1"/>
</dbReference>
<dbReference type="Pfam" id="PF12464">
    <property type="entry name" value="Mac"/>
    <property type="match status" value="1"/>
</dbReference>
<dbReference type="EMBL" id="CP011312">
    <property type="protein sequence ID" value="AKE40301.1"/>
    <property type="molecule type" value="Genomic_DNA"/>
</dbReference>
<dbReference type="RefSeq" id="WP_046438306.1">
    <property type="nucleotide sequence ID" value="NZ_CP011312.1"/>
</dbReference>
<organism evidence="6 8">
    <name type="scientific">Corynebacterium kutscheri</name>
    <dbReference type="NCBI Taxonomy" id="35755"/>
    <lineage>
        <taxon>Bacteria</taxon>
        <taxon>Bacillati</taxon>
        <taxon>Actinomycetota</taxon>
        <taxon>Actinomycetes</taxon>
        <taxon>Mycobacteriales</taxon>
        <taxon>Corynebacteriaceae</taxon>
        <taxon>Corynebacterium</taxon>
    </lineage>
</organism>
<dbReference type="PROSITE" id="PS00101">
    <property type="entry name" value="HEXAPEP_TRANSFERASES"/>
    <property type="match status" value="1"/>
</dbReference>
<evidence type="ECO:0000256" key="3">
    <source>
        <dbReference type="ARBA" id="ARBA00022737"/>
    </source>
</evidence>
<keyword evidence="6" id="KW-0012">Acyltransferase</keyword>
<evidence type="ECO:0000256" key="4">
    <source>
        <dbReference type="SAM" id="MobiDB-lite"/>
    </source>
</evidence>
<name>A0A0F6TCF8_9CORY</name>
<sequence>MSFNAWTYSSLQDQREEKWHLPFAPEISEVTARTAELVYDYNHLRPSATKEKQALLSKILAPGSGSCIIKQPMTIEYGVNTYIGEGVFINYGVTILDTAAVHISNRAMIGPNCQFITVTHPVDDTEMRDGGWEIAHPIHIGVGVWLGAGVTVLPGVSIGDYAVIGAGSVVTKDIPAHTIAVGNPARVVRSPQEDRFERSQLPPEVPVHALSQAMSNDPAH</sequence>
<dbReference type="EC" id="2.3.1.-" evidence="7"/>
<dbReference type="AlphaFoldDB" id="A0A0F6TCF8"/>
<dbReference type="InterPro" id="IPR024688">
    <property type="entry name" value="Mac_dom"/>
</dbReference>
<dbReference type="Pfam" id="PF00132">
    <property type="entry name" value="Hexapep"/>
    <property type="match status" value="1"/>
</dbReference>
<dbReference type="OrthoDB" id="2643438at2"/>
<reference evidence="7 9" key="2">
    <citation type="submission" date="2018-12" db="EMBL/GenBank/DDBJ databases">
        <authorList>
            <consortium name="Pathogen Informatics"/>
        </authorList>
    </citation>
    <scope>NUCLEOTIDE SEQUENCE [LARGE SCALE GENOMIC DNA]</scope>
    <source>
        <strain evidence="7 9">NCTC949</strain>
    </source>
</reference>
<dbReference type="Proteomes" id="UP000271380">
    <property type="component" value="Chromosome"/>
</dbReference>
<evidence type="ECO:0000259" key="5">
    <source>
        <dbReference type="SMART" id="SM01266"/>
    </source>
</evidence>
<keyword evidence="3" id="KW-0677">Repeat</keyword>
<dbReference type="InterPro" id="IPR018357">
    <property type="entry name" value="Hexapep_transf_CS"/>
</dbReference>
<feature type="domain" description="Maltose/galactoside acetyltransferase" evidence="5">
    <location>
        <begin position="15"/>
        <end position="64"/>
    </location>
</feature>
<dbReference type="InterPro" id="IPR011004">
    <property type="entry name" value="Trimer_LpxA-like_sf"/>
</dbReference>
<dbReference type="EC" id="2.3.1.79" evidence="6 7"/>
<evidence type="ECO:0000313" key="7">
    <source>
        <dbReference type="EMBL" id="VEH05484.1"/>
    </source>
</evidence>
<evidence type="ECO:0000313" key="9">
    <source>
        <dbReference type="Proteomes" id="UP000271380"/>
    </source>
</evidence>
<dbReference type="GO" id="GO:0008925">
    <property type="term" value="F:maltose O-acetyltransferase activity"/>
    <property type="evidence" value="ECO:0007669"/>
    <property type="project" value="UniProtKB-EC"/>
</dbReference>
<feature type="region of interest" description="Disordered" evidence="4">
    <location>
        <begin position="191"/>
        <end position="220"/>
    </location>
</feature>
<evidence type="ECO:0000256" key="2">
    <source>
        <dbReference type="ARBA" id="ARBA00022679"/>
    </source>
</evidence>
<dbReference type="PANTHER" id="PTHR23416:SF23">
    <property type="entry name" value="ACETYLTRANSFERASE C18B11.09C-RELATED"/>
    <property type="match status" value="1"/>
</dbReference>
<evidence type="ECO:0000313" key="8">
    <source>
        <dbReference type="Proteomes" id="UP000033457"/>
    </source>
</evidence>
<dbReference type="Proteomes" id="UP000033457">
    <property type="component" value="Chromosome"/>
</dbReference>
<dbReference type="InterPro" id="IPR051159">
    <property type="entry name" value="Hexapeptide_acetyltransf"/>
</dbReference>